<feature type="domain" description="Sporulation stage II protein D amidase enhancer LytB N-terminal" evidence="2">
    <location>
        <begin position="186"/>
        <end position="274"/>
    </location>
</feature>
<keyword evidence="4" id="KW-1185">Reference proteome</keyword>
<dbReference type="GO" id="GO:0030435">
    <property type="term" value="P:sporulation resulting in formation of a cellular spore"/>
    <property type="evidence" value="ECO:0007669"/>
    <property type="project" value="InterPro"/>
</dbReference>
<name>A0A494WKY4_CLOS5</name>
<dbReference type="AlphaFoldDB" id="A0A494WKY4"/>
<reference evidence="3 4" key="1">
    <citation type="journal article" date="2019" name="Appl. Environ. Microbiol.">
        <title>Clostridium scindens ATCC 35704: integration of nutritional requirements, the complete genome sequence, and global transcriptional responses to bile acids.</title>
        <authorList>
            <person name="Devendran S."/>
            <person name="Shrestha R."/>
            <person name="Alves J.M.P."/>
            <person name="Wolf P.G."/>
            <person name="Ly L."/>
            <person name="Hernandez A.G."/>
            <person name="Mendez-Garcia C."/>
            <person name="Inboden A."/>
            <person name="Wiley J."/>
            <person name="Paul O."/>
            <person name="Allen A."/>
            <person name="Springer E."/>
            <person name="Wright C.L."/>
            <person name="Fields C.J."/>
            <person name="Daniel S.L."/>
            <person name="Ridlon J.M."/>
        </authorList>
    </citation>
    <scope>NUCLEOTIDE SEQUENCE [LARGE SCALE GENOMIC DNA]</scope>
    <source>
        <strain evidence="3 4">ATCC 35704</strain>
    </source>
</reference>
<accession>A0A494WKY4</accession>
<dbReference type="InterPro" id="IPR013693">
    <property type="entry name" value="SpoIID/LytB_N"/>
</dbReference>
<gene>
    <name evidence="3" type="primary">lytB_1</name>
    <name evidence="3" type="ORF">HDCHBGLK_00146</name>
</gene>
<organism evidence="3 4">
    <name type="scientific">Clostridium scindens (strain ATCC 35704 / DSM 5676 / VPI 13733 / 19)</name>
    <dbReference type="NCBI Taxonomy" id="411468"/>
    <lineage>
        <taxon>Bacteria</taxon>
        <taxon>Bacillati</taxon>
        <taxon>Bacillota</taxon>
        <taxon>Clostridia</taxon>
        <taxon>Lachnospirales</taxon>
        <taxon>Lachnospiraceae</taxon>
    </lineage>
</organism>
<dbReference type="NCBIfam" id="TIGR02669">
    <property type="entry name" value="SpoIID_LytB"/>
    <property type="match status" value="1"/>
</dbReference>
<proteinExistence type="predicted"/>
<dbReference type="Pfam" id="PF08486">
    <property type="entry name" value="SpoIID"/>
    <property type="match status" value="1"/>
</dbReference>
<feature type="compositionally biased region" description="Basic and acidic residues" evidence="1">
    <location>
        <begin position="68"/>
        <end position="83"/>
    </location>
</feature>
<evidence type="ECO:0000313" key="3">
    <source>
        <dbReference type="EMBL" id="QBF72801.1"/>
    </source>
</evidence>
<evidence type="ECO:0000313" key="4">
    <source>
        <dbReference type="Proteomes" id="UP000289664"/>
    </source>
</evidence>
<evidence type="ECO:0000256" key="1">
    <source>
        <dbReference type="SAM" id="MobiDB-lite"/>
    </source>
</evidence>
<dbReference type="EMBL" id="CP036170">
    <property type="protein sequence ID" value="QBF72801.1"/>
    <property type="molecule type" value="Genomic_DNA"/>
</dbReference>
<dbReference type="InterPro" id="IPR013486">
    <property type="entry name" value="SpoIID/LytB"/>
</dbReference>
<evidence type="ECO:0000259" key="2">
    <source>
        <dbReference type="Pfam" id="PF08486"/>
    </source>
</evidence>
<dbReference type="KEGG" id="csci:HDCHBGLK_00146"/>
<sequence length="470" mass="51860">MNQNKWSRNRRNRYNWNKSRRNKYRWNRLLCSVNKWTKGRNLYYGLAIAASLLIISGLLSSLTLREEEKVKKQPDTSGRHAEEGQEPQLTDNPNIRVLIMTTGHAGIVHPGVEVSSAAGLVLSFGEEQQEIEPGQKAAFAPDDERFAKGNIRIQAKDGGEVTLDSIQRGYGVPSYAGTLELRTTAEGIVIINELPVETYLCKVVPSEMPASYELEALKAQAVCARSYAYQQMAEYGYPEYEAHVNDSTDYQVYGNSQAQEASSQAVNETQGQVARFNGQIVTTYYYSTSCGKTTSLEAWGTEPNEQNQYLQTVEVKDEEGDYERELPWYRWEARIQVQTLSNLVGLNTATDVGMLQNVEVTRTGPGGVALQICATGDKGSVTVDTENKIRRALGGSGYEIQKQDGNTVASSALLPSAFFTIGKEGDTFVIKGGGYGHGIGMSQNGANEMARKGKTYIDILTLFFPGITVE</sequence>
<feature type="region of interest" description="Disordered" evidence="1">
    <location>
        <begin position="68"/>
        <end position="93"/>
    </location>
</feature>
<protein>
    <submittedName>
        <fullName evidence="3">Amidase enhancer</fullName>
    </submittedName>
</protein>
<dbReference type="Proteomes" id="UP000289664">
    <property type="component" value="Chromosome"/>
</dbReference>